<feature type="region of interest" description="Disordered" evidence="1">
    <location>
        <begin position="441"/>
        <end position="514"/>
    </location>
</feature>
<evidence type="ECO:0000256" key="1">
    <source>
        <dbReference type="SAM" id="MobiDB-lite"/>
    </source>
</evidence>
<evidence type="ECO:0000313" key="2">
    <source>
        <dbReference type="EMBL" id="KAK5633784.1"/>
    </source>
</evidence>
<proteinExistence type="predicted"/>
<feature type="compositionally biased region" description="Acidic residues" evidence="1">
    <location>
        <begin position="461"/>
        <end position="470"/>
    </location>
</feature>
<evidence type="ECO:0000313" key="3">
    <source>
        <dbReference type="Proteomes" id="UP001305414"/>
    </source>
</evidence>
<dbReference type="EMBL" id="JAWHQM010000035">
    <property type="protein sequence ID" value="KAK5633784.1"/>
    <property type="molecule type" value="Genomic_DNA"/>
</dbReference>
<dbReference type="Gene3D" id="3.10.450.50">
    <property type="match status" value="1"/>
</dbReference>
<dbReference type="PANTHER" id="PTHR38436">
    <property type="entry name" value="POLYKETIDE CYCLASE SNOAL-LIKE DOMAIN"/>
    <property type="match status" value="1"/>
</dbReference>
<dbReference type="Proteomes" id="UP001305414">
    <property type="component" value="Unassembled WGS sequence"/>
</dbReference>
<accession>A0AAN7V2P4</accession>
<protein>
    <recommendedName>
        <fullName evidence="4">Dienelactone hydrolase</fullName>
    </recommendedName>
</protein>
<reference evidence="2 3" key="1">
    <citation type="submission" date="2023-10" db="EMBL/GenBank/DDBJ databases">
        <title>Draft genome sequence of Xylaria bambusicola isolate GMP-LS, the root and basal stem rot pathogen of sugarcane in Indonesia.</title>
        <authorList>
            <person name="Selvaraj P."/>
            <person name="Muralishankar V."/>
            <person name="Muruganantham S."/>
            <person name="Sp S."/>
            <person name="Haryani S."/>
            <person name="Lau K.J.X."/>
            <person name="Naqvi N.I."/>
        </authorList>
    </citation>
    <scope>NUCLEOTIDE SEQUENCE [LARGE SCALE GENOMIC DNA]</scope>
    <source>
        <strain evidence="2">GMP-LS</strain>
    </source>
</reference>
<gene>
    <name evidence="2" type="ORF">RRF57_009498</name>
</gene>
<evidence type="ECO:0008006" key="4">
    <source>
        <dbReference type="Google" id="ProtNLM"/>
    </source>
</evidence>
<feature type="compositionally biased region" description="Acidic residues" evidence="1">
    <location>
        <begin position="443"/>
        <end position="454"/>
    </location>
</feature>
<dbReference type="InterPro" id="IPR032710">
    <property type="entry name" value="NTF2-like_dom_sf"/>
</dbReference>
<dbReference type="PANTHER" id="PTHR38436:SF3">
    <property type="entry name" value="CARBOXYMETHYLENEBUTENOLIDASE-RELATED"/>
    <property type="match status" value="1"/>
</dbReference>
<sequence length="514" mass="57262">MEVNFPNLINTAFRTRDSEDTTRGRNAIILSQNSGPNHNEQGFLSSNFPRSTRKLFITSDGEEFDEGTLRMWRDEGFEVRYFGLLEDEDDDAADNRKEREEEAYRNTLAGLKDVANLGPCETYGIIAFGRAAGICLEYFHHMENNPEFKLACLVAYYPTRIPDPRAVFPGGLRVVVHLTGDEIGVVSHSQIVGIQGKRKVVRRSVERGGAVTGASVNIGRSGRPAYPCYWYAAEPGFAEGDLDEYDKVAAEVAWSRSLDLVRTAFRMDVDLEGVVEKNLEGKFFTRDLAQTMSTYTTHKSPHTTYFPTLSGGIGSQELQQFYADYFLSTNPESTKLTLISRTIGADRVVDELHVSFKHTQPMPWILPGVPPTDKRVEVAIVSIVTLRGGKLYHEHVYWDQASVLMQVGLLDPKLIPQKAKDKGVKKLPVVGRQGARRLIRGFEDDEVDDGEADNEMLPGWYDDDEGDEADDGGKVEDESKVGSKMKGENGERDGEKDKDKDSGDVEKGKDGVKG</sequence>
<dbReference type="InterPro" id="IPR009959">
    <property type="entry name" value="Cyclase_SnoaL-like"/>
</dbReference>
<feature type="compositionally biased region" description="Basic and acidic residues" evidence="1">
    <location>
        <begin position="471"/>
        <end position="514"/>
    </location>
</feature>
<name>A0AAN7V2P4_9PEZI</name>
<organism evidence="2 3">
    <name type="scientific">Xylaria bambusicola</name>
    <dbReference type="NCBI Taxonomy" id="326684"/>
    <lineage>
        <taxon>Eukaryota</taxon>
        <taxon>Fungi</taxon>
        <taxon>Dikarya</taxon>
        <taxon>Ascomycota</taxon>
        <taxon>Pezizomycotina</taxon>
        <taxon>Sordariomycetes</taxon>
        <taxon>Xylariomycetidae</taxon>
        <taxon>Xylariales</taxon>
        <taxon>Xylariaceae</taxon>
        <taxon>Xylaria</taxon>
    </lineage>
</organism>
<dbReference type="AlphaFoldDB" id="A0AAN7V2P4"/>
<comment type="caution">
    <text evidence="2">The sequence shown here is derived from an EMBL/GenBank/DDBJ whole genome shotgun (WGS) entry which is preliminary data.</text>
</comment>
<dbReference type="SUPFAM" id="SSF54427">
    <property type="entry name" value="NTF2-like"/>
    <property type="match status" value="1"/>
</dbReference>
<keyword evidence="3" id="KW-1185">Reference proteome</keyword>
<dbReference type="GO" id="GO:0030638">
    <property type="term" value="P:polyketide metabolic process"/>
    <property type="evidence" value="ECO:0007669"/>
    <property type="project" value="InterPro"/>
</dbReference>